<dbReference type="InterPro" id="IPR051533">
    <property type="entry name" value="WaaL-like"/>
</dbReference>
<feature type="transmembrane region" description="Helical" evidence="5">
    <location>
        <begin position="155"/>
        <end position="173"/>
    </location>
</feature>
<sequence length="409" mass="47061">MSDIKKLALYGVLFVLIYLGPVPVGPTTFSQFWKIPLFLFLVWQVLIIRNRRKPNFIKWSYARAAKNLVTANFSVSYLVGSLDFFRYMMFPLMFEYVSFKIKDLRSLDKTLLGFAQFIIISGLPFVLGILESKAKDTMANDVSESFAGMFQNTHGASITFSAAVLILLAFLKMNSSIIKYRKLNYALSLFGVYLIYLTFVRTGYAMFAIGLVFLYLPKKLSFKQVITATLAISLFVAGFFYLLETSETFYNRIFDIRNGRQTAAGSGRLIFWQAAVELWYSGNLFEMVFGFGFDALVDKIQEDTGLRVYAHNEIFTQLGQNGLLGIFFFFGFLVSLLKFIWRRKNLPSYRLALSVYFIYLSLMLTQGGMWFELDVFMILVFAKLQLEGNYFRQVKYLEIKSKGKLNYVG</sequence>
<comment type="subcellular location">
    <subcellularLocation>
        <location evidence="1">Membrane</location>
        <topology evidence="1">Multi-pass membrane protein</topology>
    </subcellularLocation>
</comment>
<dbReference type="Proteomes" id="UP000323188">
    <property type="component" value="Unassembled WGS sequence"/>
</dbReference>
<proteinExistence type="predicted"/>
<keyword evidence="7" id="KW-0436">Ligase</keyword>
<accession>A0A5B2TSC6</accession>
<comment type="caution">
    <text evidence="7">The sequence shown here is derived from an EMBL/GenBank/DDBJ whole genome shotgun (WGS) entry which is preliminary data.</text>
</comment>
<feature type="transmembrane region" description="Helical" evidence="5">
    <location>
        <begin position="353"/>
        <end position="371"/>
    </location>
</feature>
<name>A0A5B2TSC6_9FLAO</name>
<evidence type="ECO:0000256" key="5">
    <source>
        <dbReference type="SAM" id="Phobius"/>
    </source>
</evidence>
<keyword evidence="2 5" id="KW-0812">Transmembrane</keyword>
<evidence type="ECO:0000256" key="1">
    <source>
        <dbReference type="ARBA" id="ARBA00004141"/>
    </source>
</evidence>
<dbReference type="Pfam" id="PF04932">
    <property type="entry name" value="Wzy_C"/>
    <property type="match status" value="1"/>
</dbReference>
<dbReference type="AlphaFoldDB" id="A0A5B2TSC6"/>
<evidence type="ECO:0000256" key="4">
    <source>
        <dbReference type="ARBA" id="ARBA00023136"/>
    </source>
</evidence>
<evidence type="ECO:0000256" key="3">
    <source>
        <dbReference type="ARBA" id="ARBA00022989"/>
    </source>
</evidence>
<feature type="transmembrane region" description="Helical" evidence="5">
    <location>
        <begin position="225"/>
        <end position="243"/>
    </location>
</feature>
<dbReference type="GO" id="GO:0016020">
    <property type="term" value="C:membrane"/>
    <property type="evidence" value="ECO:0007669"/>
    <property type="project" value="UniProtKB-SubCell"/>
</dbReference>
<dbReference type="GO" id="GO:0016874">
    <property type="term" value="F:ligase activity"/>
    <property type="evidence" value="ECO:0007669"/>
    <property type="project" value="UniProtKB-KW"/>
</dbReference>
<gene>
    <name evidence="7" type="ORF">F0361_11055</name>
</gene>
<dbReference type="PANTHER" id="PTHR37422">
    <property type="entry name" value="TEICHURONIC ACID BIOSYNTHESIS PROTEIN TUAE"/>
    <property type="match status" value="1"/>
</dbReference>
<keyword evidence="3 5" id="KW-1133">Transmembrane helix</keyword>
<evidence type="ECO:0000313" key="7">
    <source>
        <dbReference type="EMBL" id="KAA2216535.1"/>
    </source>
</evidence>
<dbReference type="InterPro" id="IPR007016">
    <property type="entry name" value="O-antigen_ligase-rel_domated"/>
</dbReference>
<protein>
    <submittedName>
        <fullName evidence="7">O-antigen ligase family protein</fullName>
    </submittedName>
</protein>
<evidence type="ECO:0000313" key="8">
    <source>
        <dbReference type="Proteomes" id="UP000323188"/>
    </source>
</evidence>
<feature type="transmembrane region" description="Helical" evidence="5">
    <location>
        <begin position="110"/>
        <end position="130"/>
    </location>
</feature>
<dbReference type="EMBL" id="VUOE01000002">
    <property type="protein sequence ID" value="KAA2216535.1"/>
    <property type="molecule type" value="Genomic_DNA"/>
</dbReference>
<feature type="transmembrane region" description="Helical" evidence="5">
    <location>
        <begin position="7"/>
        <end position="25"/>
    </location>
</feature>
<feature type="transmembrane region" description="Helical" evidence="5">
    <location>
        <begin position="193"/>
        <end position="216"/>
    </location>
</feature>
<reference evidence="7 8" key="1">
    <citation type="submission" date="2019-09" db="EMBL/GenBank/DDBJ databases">
        <authorList>
            <person name="Khan S.A."/>
            <person name="Jeon C.O."/>
            <person name="Chun B.H."/>
            <person name="Jeong S.E."/>
        </authorList>
    </citation>
    <scope>NUCLEOTIDE SEQUENCE [LARGE SCALE GENOMIC DNA]</scope>
    <source>
        <strain evidence="7 8">KCTC 42508</strain>
    </source>
</reference>
<organism evidence="7 8">
    <name type="scientific">Maribacter flavus</name>
    <dbReference type="NCBI Taxonomy" id="1658664"/>
    <lineage>
        <taxon>Bacteria</taxon>
        <taxon>Pseudomonadati</taxon>
        <taxon>Bacteroidota</taxon>
        <taxon>Flavobacteriia</taxon>
        <taxon>Flavobacteriales</taxon>
        <taxon>Flavobacteriaceae</taxon>
        <taxon>Maribacter</taxon>
    </lineage>
</organism>
<evidence type="ECO:0000256" key="2">
    <source>
        <dbReference type="ARBA" id="ARBA00022692"/>
    </source>
</evidence>
<dbReference type="PANTHER" id="PTHR37422:SF13">
    <property type="entry name" value="LIPOPOLYSACCHARIDE BIOSYNTHESIS PROTEIN PA4999-RELATED"/>
    <property type="match status" value="1"/>
</dbReference>
<feature type="transmembrane region" description="Helical" evidence="5">
    <location>
        <begin position="322"/>
        <end position="341"/>
    </location>
</feature>
<evidence type="ECO:0000259" key="6">
    <source>
        <dbReference type="Pfam" id="PF04932"/>
    </source>
</evidence>
<dbReference type="RefSeq" id="WP_154918675.1">
    <property type="nucleotide sequence ID" value="NZ_VUOE01000002.1"/>
</dbReference>
<feature type="transmembrane region" description="Helical" evidence="5">
    <location>
        <begin position="31"/>
        <end position="48"/>
    </location>
</feature>
<keyword evidence="4 5" id="KW-0472">Membrane</keyword>
<feature type="domain" description="O-antigen ligase-related" evidence="6">
    <location>
        <begin position="187"/>
        <end position="330"/>
    </location>
</feature>